<feature type="transmembrane region" description="Helical" evidence="8">
    <location>
        <begin position="202"/>
        <end position="221"/>
    </location>
</feature>
<feature type="transmembrane region" description="Helical" evidence="8">
    <location>
        <begin position="102"/>
        <end position="121"/>
    </location>
</feature>
<evidence type="ECO:0000256" key="5">
    <source>
        <dbReference type="ARBA" id="ARBA00022692"/>
    </source>
</evidence>
<organism evidence="9 10">
    <name type="scientific">Candidatus Saccharicenans subterraneus</name>
    <dbReference type="NCBI Taxonomy" id="2508984"/>
    <lineage>
        <taxon>Bacteria</taxon>
        <taxon>Candidatus Aminicenantota</taxon>
        <taxon>Candidatus Aminicenantia</taxon>
        <taxon>Candidatus Aminicenantales</taxon>
        <taxon>Candidatus Saccharicenantaceae</taxon>
        <taxon>Candidatus Saccharicenans</taxon>
    </lineage>
</organism>
<keyword evidence="6 8" id="KW-1133">Transmembrane helix</keyword>
<accession>A0A3E2BMS5</accession>
<evidence type="ECO:0000256" key="8">
    <source>
        <dbReference type="SAM" id="Phobius"/>
    </source>
</evidence>
<feature type="transmembrane region" description="Helical" evidence="8">
    <location>
        <begin position="152"/>
        <end position="171"/>
    </location>
</feature>
<reference evidence="9 10" key="1">
    <citation type="submission" date="2018-08" db="EMBL/GenBank/DDBJ databases">
        <title>Genome analysis of the thermophilic bacterium of the candidate phylum Aminicenantes from deep subsurface aquifer revealed its physiology and ecological role.</title>
        <authorList>
            <person name="Kadnikov V.V."/>
            <person name="Mardanov A.V."/>
            <person name="Beletsky A.V."/>
            <person name="Karnachuk O.V."/>
            <person name="Ravin N.V."/>
        </authorList>
    </citation>
    <scope>NUCLEOTIDE SEQUENCE [LARGE SCALE GENOMIC DNA]</scope>
    <source>
        <strain evidence="9">BY38</strain>
    </source>
</reference>
<dbReference type="InterPro" id="IPR037294">
    <property type="entry name" value="ABC_BtuC-like"/>
</dbReference>
<proteinExistence type="inferred from homology"/>
<feature type="transmembrane region" description="Helical" evidence="8">
    <location>
        <begin position="314"/>
        <end position="332"/>
    </location>
</feature>
<dbReference type="EMBL" id="QUAH01000005">
    <property type="protein sequence ID" value="RFT16018.1"/>
    <property type="molecule type" value="Genomic_DNA"/>
</dbReference>
<dbReference type="SUPFAM" id="SSF81345">
    <property type="entry name" value="ABC transporter involved in vitamin B12 uptake, BtuC"/>
    <property type="match status" value="1"/>
</dbReference>
<name>A0A3E2BMS5_9BACT</name>
<evidence type="ECO:0000256" key="6">
    <source>
        <dbReference type="ARBA" id="ARBA00022989"/>
    </source>
</evidence>
<evidence type="ECO:0000313" key="9">
    <source>
        <dbReference type="EMBL" id="RFT16018.1"/>
    </source>
</evidence>
<evidence type="ECO:0000256" key="3">
    <source>
        <dbReference type="ARBA" id="ARBA00022448"/>
    </source>
</evidence>
<gene>
    <name evidence="9" type="ORF">OP8BY_2024</name>
</gene>
<dbReference type="PANTHER" id="PTHR30472">
    <property type="entry name" value="FERRIC ENTEROBACTIN TRANSPORT SYSTEM PERMEASE PROTEIN"/>
    <property type="match status" value="1"/>
</dbReference>
<dbReference type="AlphaFoldDB" id="A0A3E2BMS5"/>
<evidence type="ECO:0000256" key="2">
    <source>
        <dbReference type="ARBA" id="ARBA00007935"/>
    </source>
</evidence>
<protein>
    <submittedName>
        <fullName evidence="9">ABC transporter, permease component</fullName>
    </submittedName>
</protein>
<dbReference type="Pfam" id="PF01032">
    <property type="entry name" value="FecCD"/>
    <property type="match status" value="1"/>
</dbReference>
<keyword evidence="7 8" id="KW-0472">Membrane</keyword>
<keyword evidence="4" id="KW-1003">Cell membrane</keyword>
<comment type="caution">
    <text evidence="9">The sequence shown here is derived from an EMBL/GenBank/DDBJ whole genome shotgun (WGS) entry which is preliminary data.</text>
</comment>
<keyword evidence="3" id="KW-0813">Transport</keyword>
<dbReference type="GO" id="GO:0005886">
    <property type="term" value="C:plasma membrane"/>
    <property type="evidence" value="ECO:0007669"/>
    <property type="project" value="UniProtKB-SubCell"/>
</dbReference>
<dbReference type="GO" id="GO:0022857">
    <property type="term" value="F:transmembrane transporter activity"/>
    <property type="evidence" value="ECO:0007669"/>
    <property type="project" value="InterPro"/>
</dbReference>
<evidence type="ECO:0000256" key="7">
    <source>
        <dbReference type="ARBA" id="ARBA00023136"/>
    </source>
</evidence>
<dbReference type="GO" id="GO:0033214">
    <property type="term" value="P:siderophore-iron import into cell"/>
    <property type="evidence" value="ECO:0007669"/>
    <property type="project" value="TreeGrafter"/>
</dbReference>
<evidence type="ECO:0000256" key="1">
    <source>
        <dbReference type="ARBA" id="ARBA00004651"/>
    </source>
</evidence>
<sequence length="340" mass="36326">MTGSKRKNKNKAILYIAILFPLLLLLFSLCLGTLRVSLKEVLEILLARISGWPSDLLTTPAANIILNIRLPRVLLALLAGAAFSVSGASLQSLFRNPLVNEYILGVSFGAGFGGAASLVLFSRNFPPQVLAFACGLLAVVLVLVISEGARNTLVAVLLTGIIVSALFQALLSTLEFIASPYALQALFFWLLGSFSQATWPDLAWSAPLILVGLVFLLKLGWRINVLSLSDDEARSLGLAVKRERILIICLATLVTSAVVAIAGIIGWVGLIVPHAVRGLVGSDNRLVLPVSAGLGASLMLLADDLIRTLLPFEFPVGILTSLVGIPFFLYLISRARTSWS</sequence>
<dbReference type="CDD" id="cd06550">
    <property type="entry name" value="TM_ABC_iron-siderophores_like"/>
    <property type="match status" value="1"/>
</dbReference>
<dbReference type="Gene3D" id="1.10.3470.10">
    <property type="entry name" value="ABC transporter involved in vitamin B12 uptake, BtuC"/>
    <property type="match status" value="1"/>
</dbReference>
<feature type="transmembrane region" description="Helical" evidence="8">
    <location>
        <begin position="73"/>
        <end position="90"/>
    </location>
</feature>
<feature type="transmembrane region" description="Helical" evidence="8">
    <location>
        <begin position="127"/>
        <end position="145"/>
    </location>
</feature>
<dbReference type="InterPro" id="IPR000522">
    <property type="entry name" value="ABC_transptr_permease_BtuC"/>
</dbReference>
<feature type="transmembrane region" description="Helical" evidence="8">
    <location>
        <begin position="12"/>
        <end position="34"/>
    </location>
</feature>
<comment type="subcellular location">
    <subcellularLocation>
        <location evidence="1">Cell membrane</location>
        <topology evidence="1">Multi-pass membrane protein</topology>
    </subcellularLocation>
</comment>
<feature type="transmembrane region" description="Helical" evidence="8">
    <location>
        <begin position="245"/>
        <end position="272"/>
    </location>
</feature>
<keyword evidence="5 8" id="KW-0812">Transmembrane</keyword>
<dbReference type="FunFam" id="1.10.3470.10:FF:000001">
    <property type="entry name" value="Vitamin B12 ABC transporter permease BtuC"/>
    <property type="match status" value="1"/>
</dbReference>
<evidence type="ECO:0000313" key="10">
    <source>
        <dbReference type="Proteomes" id="UP000257323"/>
    </source>
</evidence>
<evidence type="ECO:0000256" key="4">
    <source>
        <dbReference type="ARBA" id="ARBA00022475"/>
    </source>
</evidence>
<comment type="similarity">
    <text evidence="2">Belongs to the binding-protein-dependent transport system permease family. FecCD subfamily.</text>
</comment>
<dbReference type="PANTHER" id="PTHR30472:SF70">
    <property type="entry name" value="MOLYBDATE IMPORT SYSTEM PERMEASE PROTEIN MOLB"/>
    <property type="match status" value="1"/>
</dbReference>
<dbReference type="Proteomes" id="UP000257323">
    <property type="component" value="Unassembled WGS sequence"/>
</dbReference>